<dbReference type="SUPFAM" id="SSF52540">
    <property type="entry name" value="P-loop containing nucleoside triphosphate hydrolases"/>
    <property type="match status" value="1"/>
</dbReference>
<dbReference type="InterPro" id="IPR027417">
    <property type="entry name" value="P-loop_NTPase"/>
</dbReference>
<dbReference type="Pfam" id="PF13365">
    <property type="entry name" value="Trypsin_2"/>
    <property type="match status" value="1"/>
</dbReference>
<feature type="region of interest" description="Disordered" evidence="3">
    <location>
        <begin position="61"/>
        <end position="90"/>
    </location>
</feature>
<dbReference type="InterPro" id="IPR043504">
    <property type="entry name" value="Peptidase_S1_PA_chymotrypsin"/>
</dbReference>
<evidence type="ECO:0000256" key="1">
    <source>
        <dbReference type="ARBA" id="ARBA00022574"/>
    </source>
</evidence>
<dbReference type="InterPro" id="IPR003593">
    <property type="entry name" value="AAA+_ATPase"/>
</dbReference>
<dbReference type="InterPro" id="IPR050505">
    <property type="entry name" value="WDR55/POC1"/>
</dbReference>
<accession>A0A5P2DC66</accession>
<keyword evidence="1" id="KW-0853">WD repeat</keyword>
<dbReference type="InterPro" id="IPR049052">
    <property type="entry name" value="nSTAND1"/>
</dbReference>
<dbReference type="PANTHER" id="PTHR44019:SF8">
    <property type="entry name" value="POC1 CENTRIOLAR PROTEIN HOMOLOG"/>
    <property type="match status" value="1"/>
</dbReference>
<keyword evidence="2" id="KW-0677">Repeat</keyword>
<proteinExistence type="predicted"/>
<feature type="compositionally biased region" description="Low complexity" evidence="3">
    <location>
        <begin position="72"/>
        <end position="90"/>
    </location>
</feature>
<dbReference type="OrthoDB" id="134501at2"/>
<dbReference type="SUPFAM" id="SSF50998">
    <property type="entry name" value="Quinoprotein alcohol dehydrogenase-like"/>
    <property type="match status" value="1"/>
</dbReference>
<gene>
    <name evidence="5" type="ORF">DEJ50_32090</name>
</gene>
<dbReference type="Gene3D" id="2.40.10.10">
    <property type="entry name" value="Trypsin-like serine proteases"/>
    <property type="match status" value="2"/>
</dbReference>
<dbReference type="EMBL" id="CP029190">
    <property type="protein sequence ID" value="QES51807.1"/>
    <property type="molecule type" value="Genomic_DNA"/>
</dbReference>
<dbReference type="PANTHER" id="PTHR44019">
    <property type="entry name" value="WD REPEAT-CONTAINING PROTEIN 55"/>
    <property type="match status" value="1"/>
</dbReference>
<dbReference type="Gene3D" id="3.40.50.300">
    <property type="entry name" value="P-loop containing nucleotide triphosphate hydrolases"/>
    <property type="match status" value="1"/>
</dbReference>
<name>A0A5P2DC66_STRVZ</name>
<dbReference type="SMART" id="SM00382">
    <property type="entry name" value="AAA"/>
    <property type="match status" value="1"/>
</dbReference>
<dbReference type="SUPFAM" id="SSF50494">
    <property type="entry name" value="Trypsin-like serine proteases"/>
    <property type="match status" value="1"/>
</dbReference>
<feature type="region of interest" description="Disordered" evidence="3">
    <location>
        <begin position="319"/>
        <end position="342"/>
    </location>
</feature>
<feature type="domain" description="AAA+ ATPase" evidence="4">
    <location>
        <begin position="265"/>
        <end position="444"/>
    </location>
</feature>
<organism evidence="5 6">
    <name type="scientific">Streptomyces venezuelae</name>
    <dbReference type="NCBI Taxonomy" id="54571"/>
    <lineage>
        <taxon>Bacteria</taxon>
        <taxon>Bacillati</taxon>
        <taxon>Actinomycetota</taxon>
        <taxon>Actinomycetes</taxon>
        <taxon>Kitasatosporales</taxon>
        <taxon>Streptomycetaceae</taxon>
        <taxon>Streptomyces</taxon>
    </lineage>
</organism>
<dbReference type="SUPFAM" id="SSF50969">
    <property type="entry name" value="YVTN repeat-like/Quinoprotein amine dehydrogenase"/>
    <property type="match status" value="1"/>
</dbReference>
<evidence type="ECO:0000313" key="5">
    <source>
        <dbReference type="EMBL" id="QES51807.1"/>
    </source>
</evidence>
<dbReference type="Pfam" id="PF20703">
    <property type="entry name" value="nSTAND1"/>
    <property type="match status" value="1"/>
</dbReference>
<evidence type="ECO:0000313" key="6">
    <source>
        <dbReference type="Proteomes" id="UP000325211"/>
    </source>
</evidence>
<dbReference type="Proteomes" id="UP000325211">
    <property type="component" value="Chromosome"/>
</dbReference>
<evidence type="ECO:0000259" key="4">
    <source>
        <dbReference type="SMART" id="SM00382"/>
    </source>
</evidence>
<dbReference type="InterPro" id="IPR011044">
    <property type="entry name" value="Quino_amine_DH_bsu"/>
</dbReference>
<dbReference type="Gene3D" id="2.130.10.10">
    <property type="entry name" value="YVTN repeat-like/Quinoprotein amine dehydrogenase"/>
    <property type="match status" value="3"/>
</dbReference>
<dbReference type="InterPro" id="IPR011047">
    <property type="entry name" value="Quinoprotein_ADH-like_sf"/>
</dbReference>
<evidence type="ECO:0000256" key="2">
    <source>
        <dbReference type="ARBA" id="ARBA00022737"/>
    </source>
</evidence>
<evidence type="ECO:0000256" key="3">
    <source>
        <dbReference type="SAM" id="MobiDB-lite"/>
    </source>
</evidence>
<sequence>MTTTGGSPTPDAALGSAIVRIAGPDGKVGGVGFLVAPDLALTCAHVVADALGLPREQVPAPTGALTLDRPLSGTPGTSGAAGTSSTAGPGAAEVAHWVPLRADGTGDIAVLRLRAPLPGEPSLAMASPPSVWQHPVRVAGFPASSPGGIWHAGRLRGPTAEGWVQLSGAHRQDVPVDKGFSGSPVWDEQTGAVVGMVVAAQLSGARQSFMIPTRTLIAEIPALEPVLSPVSPFRGLAAYREADADVYFGRDAEAADVTALLDSGTRPCVALVGPSGCGKSSLALAGVSPRLRARGHEVLVVRAAEGLPVRTALAAELARLTRPPRGTGPEPQTGPEPGVGPTELRELEESLARHGLAVAARLALGDHADRLLVVLDQAEAMLADPGRTDDDTAGLLFPEPHPPGLRVLLTLRADFLETALAHPVLGPALDRAAVRPLLPMSRAQMSEVILRPLSRTPGLSYDPGLVGRMLDDAGAEPGALPLLGFVLARLWDEQALGRLRFDSYEEIGGVRGALGRHAEAAWRDCVEEAERDEALRLLTALVRFLPGSEAPLRGVLTRADAGEERWRIAGRLAERRILVVGGDPERGQSVELAHEALIGAWPTLAHQVAQDREFLIWRAGFRRDLDRWHELDRAHDQLLTGVPLDDAVAHTRTRGDELTAEEREFLEASLERRALEASHAVRRRKINQMALAVLSILLVIAVLASWLLYGANGKLDEDLRRAASPQLAQLAGRLDDVSLTASALMSAAAYRTAPGPEAEAALFEQYVRMRHVEQIALEGRGAVRDAALSADGSRVTIGLHDGDVLRADLGTGAPRLSQIRTGTARLSTASPDGRTVAGSNPIGLITTGVQAADGSWRTVKLRTAEQAQHNARAATDLRFDDSGRRVLTAVPGEGVSVWEAAEGNRIGGILAPPAGWNVLHAWFGPGGDTVVGRIVPEGAAAGANGRLARWQLSDGRRDDQTWGTQETGPVSVSGDGSTLVRCTADGVLQAWDLTGQPKVKKQYSISQLGLVCPLYVPRLDRTGRFLLNPAQRFGATLGRYRFLVMDLQEGLPATLDLPAAAQQDEVIAGSAELPAISLAGPPDAMKVAVEVGATVVVAKVPRPTGFDSAMLTSLIRTMDADHGRVASIDADGKTLRLWDLASRRQLAALYPSAPLARNHPLFSPDGKRLLTVTADGLGVLVWDLNAAGGGPALAEVRRLKLPAPPGIDPARADPRTGRTPAGVNVWFDGDDHAVVSAVSYVSRWDLRSGARAGKTYQPPVQELVDISTRAATVFASARTGHEQAAVRTGGDEIQIWDFKEGKVVDTFTSDQGVPRQMAFDQTGRQLAVVTTSGALRVRDMDRKKWKTLAYQGVQWLNGFPSPDRLSTVATANSFTFWDVKRGKELFHFTPGYGAAGDWSADGSRLAWSEGSAVEVLLLDPEIWRKRACDLAARALTEGERRLLPAGSRTDACGKLKK</sequence>
<reference evidence="5 6" key="1">
    <citation type="submission" date="2018-05" db="EMBL/GenBank/DDBJ databases">
        <title>Streptomyces venezuelae.</title>
        <authorList>
            <person name="Kim W."/>
            <person name="Lee N."/>
            <person name="Cho B.-K."/>
        </authorList>
    </citation>
    <scope>NUCLEOTIDE SEQUENCE [LARGE SCALE GENOMIC DNA]</scope>
    <source>
        <strain evidence="5 6">ATCC 21782</strain>
    </source>
</reference>
<dbReference type="InterPro" id="IPR009003">
    <property type="entry name" value="Peptidase_S1_PA"/>
</dbReference>
<protein>
    <recommendedName>
        <fullName evidence="4">AAA+ ATPase domain-containing protein</fullName>
    </recommendedName>
</protein>
<dbReference type="InterPro" id="IPR015943">
    <property type="entry name" value="WD40/YVTN_repeat-like_dom_sf"/>
</dbReference>
<dbReference type="RefSeq" id="WP_150211551.1">
    <property type="nucleotide sequence ID" value="NZ_CP029190.1"/>
</dbReference>